<dbReference type="EMBL" id="JABANE010000015">
    <property type="protein sequence ID" value="NME67845.1"/>
    <property type="molecule type" value="Genomic_DNA"/>
</dbReference>
<evidence type="ECO:0000256" key="2">
    <source>
        <dbReference type="ARBA" id="ARBA00022723"/>
    </source>
</evidence>
<dbReference type="GO" id="GO:0046872">
    <property type="term" value="F:metal ion binding"/>
    <property type="evidence" value="ECO:0007669"/>
    <property type="project" value="UniProtKB-KW"/>
</dbReference>
<dbReference type="InterPro" id="IPR017850">
    <property type="entry name" value="Alkaline_phosphatase_core_sf"/>
</dbReference>
<comment type="similarity">
    <text evidence="1">Belongs to the sulfatase family.</text>
</comment>
<evidence type="ECO:0000256" key="1">
    <source>
        <dbReference type="ARBA" id="ARBA00008779"/>
    </source>
</evidence>
<comment type="caution">
    <text evidence="8">The sequence shown here is derived from an EMBL/GenBank/DDBJ whole genome shotgun (WGS) entry which is preliminary data.</text>
</comment>
<evidence type="ECO:0000313" key="9">
    <source>
        <dbReference type="Proteomes" id="UP000576082"/>
    </source>
</evidence>
<organism evidence="8 9">
    <name type="scientific">Flammeovirga aprica JL-4</name>
    <dbReference type="NCBI Taxonomy" id="694437"/>
    <lineage>
        <taxon>Bacteria</taxon>
        <taxon>Pseudomonadati</taxon>
        <taxon>Bacteroidota</taxon>
        <taxon>Cytophagia</taxon>
        <taxon>Cytophagales</taxon>
        <taxon>Flammeovirgaceae</taxon>
        <taxon>Flammeovirga</taxon>
    </lineage>
</organism>
<keyword evidence="9" id="KW-1185">Reference proteome</keyword>
<feature type="chain" id="PRO_5030895837" evidence="6">
    <location>
        <begin position="29"/>
        <end position="639"/>
    </location>
</feature>
<evidence type="ECO:0000256" key="4">
    <source>
        <dbReference type="ARBA" id="ARBA00022837"/>
    </source>
</evidence>
<dbReference type="InterPro" id="IPR024607">
    <property type="entry name" value="Sulfatase_CS"/>
</dbReference>
<dbReference type="InterPro" id="IPR000917">
    <property type="entry name" value="Sulfatase_N"/>
</dbReference>
<dbReference type="Pfam" id="PF00884">
    <property type="entry name" value="Sulfatase"/>
    <property type="match status" value="1"/>
</dbReference>
<keyword evidence="4" id="KW-0106">Calcium</keyword>
<reference evidence="8 9" key="1">
    <citation type="submission" date="2020-04" db="EMBL/GenBank/DDBJ databases">
        <title>Flammeovirga sp. SR4, a novel species isolated from seawater.</title>
        <authorList>
            <person name="Wang X."/>
        </authorList>
    </citation>
    <scope>NUCLEOTIDE SEQUENCE [LARGE SCALE GENOMIC DNA]</scope>
    <source>
        <strain evidence="8 9">ATCC 23126</strain>
    </source>
</reference>
<dbReference type="GO" id="GO:0004065">
    <property type="term" value="F:arylsulfatase activity"/>
    <property type="evidence" value="ECO:0007669"/>
    <property type="project" value="TreeGrafter"/>
</dbReference>
<keyword evidence="6" id="KW-0732">Signal</keyword>
<accession>A0A7X9RSZ6</accession>
<feature type="region of interest" description="Disordered" evidence="5">
    <location>
        <begin position="373"/>
        <end position="395"/>
    </location>
</feature>
<keyword evidence="3" id="KW-0378">Hydrolase</keyword>
<proteinExistence type="inferred from homology"/>
<gene>
    <name evidence="8" type="ORF">HHU12_07715</name>
</gene>
<dbReference type="CDD" id="cd16146">
    <property type="entry name" value="ARS_like"/>
    <property type="match status" value="1"/>
</dbReference>
<evidence type="ECO:0000313" key="8">
    <source>
        <dbReference type="EMBL" id="NME67845.1"/>
    </source>
</evidence>
<dbReference type="InterPro" id="IPR050738">
    <property type="entry name" value="Sulfatase"/>
</dbReference>
<dbReference type="Proteomes" id="UP000576082">
    <property type="component" value="Unassembled WGS sequence"/>
</dbReference>
<dbReference type="Gene3D" id="3.30.1120.10">
    <property type="match status" value="1"/>
</dbReference>
<dbReference type="PANTHER" id="PTHR42693:SF53">
    <property type="entry name" value="ENDO-4-O-SULFATASE"/>
    <property type="match status" value="1"/>
</dbReference>
<evidence type="ECO:0000256" key="3">
    <source>
        <dbReference type="ARBA" id="ARBA00022801"/>
    </source>
</evidence>
<dbReference type="RefSeq" id="WP_169656166.1">
    <property type="nucleotide sequence ID" value="NZ_JABANE010000015.1"/>
</dbReference>
<feature type="signal peptide" evidence="6">
    <location>
        <begin position="1"/>
        <end position="28"/>
    </location>
</feature>
<evidence type="ECO:0000259" key="7">
    <source>
        <dbReference type="Pfam" id="PF00884"/>
    </source>
</evidence>
<feature type="domain" description="Sulfatase N-terminal" evidence="7">
    <location>
        <begin position="38"/>
        <end position="339"/>
    </location>
</feature>
<protein>
    <submittedName>
        <fullName evidence="8">Arylsulfatase</fullName>
    </submittedName>
</protein>
<dbReference type="PANTHER" id="PTHR42693">
    <property type="entry name" value="ARYLSULFATASE FAMILY MEMBER"/>
    <property type="match status" value="1"/>
</dbReference>
<keyword evidence="2" id="KW-0479">Metal-binding</keyword>
<evidence type="ECO:0000256" key="5">
    <source>
        <dbReference type="SAM" id="MobiDB-lite"/>
    </source>
</evidence>
<dbReference type="AlphaFoldDB" id="A0A7X9RSZ6"/>
<dbReference type="Gene3D" id="3.40.720.10">
    <property type="entry name" value="Alkaline Phosphatase, subunit A"/>
    <property type="match status" value="1"/>
</dbReference>
<dbReference type="PROSITE" id="PS00523">
    <property type="entry name" value="SULFATASE_1"/>
    <property type="match status" value="1"/>
</dbReference>
<dbReference type="SUPFAM" id="SSF53649">
    <property type="entry name" value="Alkaline phosphatase-like"/>
    <property type="match status" value="1"/>
</dbReference>
<evidence type="ECO:0000256" key="6">
    <source>
        <dbReference type="SAM" id="SignalP"/>
    </source>
</evidence>
<sequence length="639" mass="72526">MFRDYKLTTTKKYLYFLFPFLSSLLCFSCSTESENKPPNVILIQVDDLGFDDLSLHGNSIIETPNIDALGEASVQFDNFYLQSVCAPSRAALLTGRNFLKTGVTSVHSGRDYMNLDETVISQVFQSNGYKTGMWGKWHSGKTDGYLPWDRGFDEAYYSCLYNYFDNTGLLNGKEVNTNGYTTDALTDMAISFIKSNKDLPFFAYISHLAPHNPWRAPQENVDKYLEKGLSEPMSLLYGMIDNLDENIGRVMQTVEEQGLADNTIIVFLSDNGPWTKSYRFGLTEEEWKLRNPSAFRGNKGTNWENGVKSPLFIKFGNQLKSTHIDRLTKIEDLFPSLVAMCHLPLPDSLQLDGIDFSPIFDKKEVPDSELVFASHSPKGNIGTDKADKNMSTPSEPLTPQFKESFIFENQGLAFRKGEWKFIHNQDQSKKELYHVISDPRETKNLIGEKPEIAKPLEEELEKWYDDVLASKSYNMPVFQIGFKGRTSTQIYTCGPSAISQNLKNNNHNIENWSAKDDQATYDIKVHTEGTYNVFLVHEIEGFQDYSFSLSTNNASTSVTSLEDNGGKNFGTLIEGESAYWENFDLKSTFRKTIKRSNLGSLQLKKNDSKIYLKLNEVTGNKNPENAKIIALQLERVKDE</sequence>
<name>A0A7X9RSZ6_9BACT</name>